<dbReference type="AlphaFoldDB" id="A0A2A5QXL3"/>
<sequence>MTDMQGAVWWGPAPHKSDAAYRPWLVVSDTSYPSAVEEWILVGMTPQDRPRRATDRTKTRARSNPKRVQIKNISTENTERWYRNA</sequence>
<feature type="region of interest" description="Disordered" evidence="1">
    <location>
        <begin position="47"/>
        <end position="66"/>
    </location>
</feature>
<keyword evidence="3" id="KW-1185">Reference proteome</keyword>
<name>A0A2A5QXL3_9EURY</name>
<accession>A0A2A5QXL3</accession>
<dbReference type="EMBL" id="NXNI01000001">
    <property type="protein sequence ID" value="PCR91582.1"/>
    <property type="molecule type" value="Genomic_DNA"/>
</dbReference>
<feature type="compositionally biased region" description="Basic and acidic residues" evidence="1">
    <location>
        <begin position="48"/>
        <end position="58"/>
    </location>
</feature>
<reference evidence="2 3" key="1">
    <citation type="submission" date="2017-09" db="EMBL/GenBank/DDBJ databases">
        <title>Genome sequences of Natrinema ejinorence JCM 13890T.</title>
        <authorList>
            <person name="Roh S.W."/>
            <person name="Kim Y.B."/>
            <person name="Kim J.Y."/>
        </authorList>
    </citation>
    <scope>NUCLEOTIDE SEQUENCE [LARGE SCALE GENOMIC DNA]</scope>
    <source>
        <strain evidence="2 3">JCM 13890</strain>
    </source>
</reference>
<gene>
    <name evidence="2" type="ORF">CP557_14230</name>
</gene>
<dbReference type="Proteomes" id="UP000219689">
    <property type="component" value="Unassembled WGS sequence"/>
</dbReference>
<protein>
    <submittedName>
        <fullName evidence="2">Uncharacterized protein</fullName>
    </submittedName>
</protein>
<evidence type="ECO:0000313" key="2">
    <source>
        <dbReference type="EMBL" id="PCR91582.1"/>
    </source>
</evidence>
<evidence type="ECO:0000256" key="1">
    <source>
        <dbReference type="SAM" id="MobiDB-lite"/>
    </source>
</evidence>
<proteinExistence type="predicted"/>
<comment type="caution">
    <text evidence="2">The sequence shown here is derived from an EMBL/GenBank/DDBJ whole genome shotgun (WGS) entry which is preliminary data.</text>
</comment>
<organism evidence="2 3">
    <name type="scientific">Natrinema ejinorense</name>
    <dbReference type="NCBI Taxonomy" id="373386"/>
    <lineage>
        <taxon>Archaea</taxon>
        <taxon>Methanobacteriati</taxon>
        <taxon>Methanobacteriota</taxon>
        <taxon>Stenosarchaea group</taxon>
        <taxon>Halobacteria</taxon>
        <taxon>Halobacteriales</taxon>
        <taxon>Natrialbaceae</taxon>
        <taxon>Natrinema</taxon>
    </lineage>
</organism>
<evidence type="ECO:0000313" key="3">
    <source>
        <dbReference type="Proteomes" id="UP000219689"/>
    </source>
</evidence>